<keyword evidence="3" id="KW-1185">Reference proteome</keyword>
<dbReference type="EMBL" id="JAINDJ010000004">
    <property type="protein sequence ID" value="KAG9449604.1"/>
    <property type="molecule type" value="Genomic_DNA"/>
</dbReference>
<organism evidence="2 3">
    <name type="scientific">Aristolochia fimbriata</name>
    <name type="common">White veined hardy Dutchman's pipe vine</name>
    <dbReference type="NCBI Taxonomy" id="158543"/>
    <lineage>
        <taxon>Eukaryota</taxon>
        <taxon>Viridiplantae</taxon>
        <taxon>Streptophyta</taxon>
        <taxon>Embryophyta</taxon>
        <taxon>Tracheophyta</taxon>
        <taxon>Spermatophyta</taxon>
        <taxon>Magnoliopsida</taxon>
        <taxon>Magnoliidae</taxon>
        <taxon>Piperales</taxon>
        <taxon>Aristolochiaceae</taxon>
        <taxon>Aristolochia</taxon>
    </lineage>
</organism>
<dbReference type="AlphaFoldDB" id="A0AAV7EMG3"/>
<evidence type="ECO:0000313" key="2">
    <source>
        <dbReference type="EMBL" id="KAG9449604.1"/>
    </source>
</evidence>
<proteinExistence type="predicted"/>
<protein>
    <recommendedName>
        <fullName evidence="4">Period</fullName>
    </recommendedName>
</protein>
<feature type="compositionally biased region" description="Polar residues" evidence="1">
    <location>
        <begin position="98"/>
        <end position="119"/>
    </location>
</feature>
<evidence type="ECO:0008006" key="4">
    <source>
        <dbReference type="Google" id="ProtNLM"/>
    </source>
</evidence>
<dbReference type="Proteomes" id="UP000825729">
    <property type="component" value="Unassembled WGS sequence"/>
</dbReference>
<reference evidence="2 3" key="1">
    <citation type="submission" date="2021-07" db="EMBL/GenBank/DDBJ databases">
        <title>The Aristolochia fimbriata genome: insights into angiosperm evolution, floral development and chemical biosynthesis.</title>
        <authorList>
            <person name="Jiao Y."/>
        </authorList>
    </citation>
    <scope>NUCLEOTIDE SEQUENCE [LARGE SCALE GENOMIC DNA]</scope>
    <source>
        <strain evidence="2">IBCAS-2021</strain>
        <tissue evidence="2">Leaf</tissue>
    </source>
</reference>
<name>A0AAV7EMG3_ARIFI</name>
<feature type="region of interest" description="Disordered" evidence="1">
    <location>
        <begin position="92"/>
        <end position="143"/>
    </location>
</feature>
<accession>A0AAV7EMG3</accession>
<evidence type="ECO:0000313" key="3">
    <source>
        <dbReference type="Proteomes" id="UP000825729"/>
    </source>
</evidence>
<evidence type="ECO:0000256" key="1">
    <source>
        <dbReference type="SAM" id="MobiDB-lite"/>
    </source>
</evidence>
<feature type="compositionally biased region" description="Polar residues" evidence="1">
    <location>
        <begin position="127"/>
        <end position="143"/>
    </location>
</feature>
<comment type="caution">
    <text evidence="2">The sequence shown here is derived from an EMBL/GenBank/DDBJ whole genome shotgun (WGS) entry which is preliminary data.</text>
</comment>
<sequence length="143" mass="15849">MEKQVLHLEVESLEYTLRKIQEHVINICTKDPEQLLKALEVQQPCQIVSRELSEVLNEGINVDPKDPADYNHSEGKGFPLCQEHSLVTIPYQDKHSLESSASRLGGTDHQSTVDNVPNHSTDKGKGSSCNSSVHQVDSESSTT</sequence>
<gene>
    <name evidence="2" type="ORF">H6P81_009569</name>
</gene>